<dbReference type="Pfam" id="PF00109">
    <property type="entry name" value="ketoacyl-synt"/>
    <property type="match status" value="1"/>
</dbReference>
<dbReference type="InterPro" id="IPR050091">
    <property type="entry name" value="PKS_NRPS_Biosynth_Enz"/>
</dbReference>
<dbReference type="GO" id="GO:0006633">
    <property type="term" value="P:fatty acid biosynthetic process"/>
    <property type="evidence" value="ECO:0007669"/>
    <property type="project" value="TreeGrafter"/>
</dbReference>
<protein>
    <submittedName>
        <fullName evidence="6">Beta-ketoacyl synthase</fullName>
    </submittedName>
</protein>
<dbReference type="KEGG" id="fpp:FPB0191_00577"/>
<evidence type="ECO:0000256" key="2">
    <source>
        <dbReference type="ARBA" id="ARBA00022553"/>
    </source>
</evidence>
<keyword evidence="1" id="KW-0596">Phosphopantetheine</keyword>
<dbReference type="SMART" id="SM00823">
    <property type="entry name" value="PKS_PP"/>
    <property type="match status" value="1"/>
</dbReference>
<accession>A0A0A7RYX6</accession>
<evidence type="ECO:0000256" key="3">
    <source>
        <dbReference type="ARBA" id="ARBA00022679"/>
    </source>
</evidence>
<dbReference type="Pfam" id="PF16197">
    <property type="entry name" value="KAsynt_C_assoc"/>
    <property type="match status" value="1"/>
</dbReference>
<dbReference type="STRING" id="1267021.FPB0191_00577"/>
<name>A0A0A7RYX6_FRIPE</name>
<dbReference type="Pfam" id="PF00550">
    <property type="entry name" value="PP-binding"/>
    <property type="match status" value="1"/>
</dbReference>
<dbReference type="Gene3D" id="3.40.47.10">
    <property type="match status" value="1"/>
</dbReference>
<dbReference type="PANTHER" id="PTHR43775">
    <property type="entry name" value="FATTY ACID SYNTHASE"/>
    <property type="match status" value="1"/>
</dbReference>
<feature type="domain" description="Carrier" evidence="4">
    <location>
        <begin position="781"/>
        <end position="856"/>
    </location>
</feature>
<reference evidence="6 7" key="1">
    <citation type="journal article" date="2014" name="Appl. Environ. Microbiol.">
        <title>Gut symbionts from distinct hosts exhibit genotoxic activity via divergent colibactin biosynthetic pathways.</title>
        <authorList>
            <person name="Engel P."/>
            <person name="Vizcaino M.I."/>
            <person name="Crawford J.M."/>
        </authorList>
    </citation>
    <scope>NUCLEOTIDE SEQUENCE [LARGE SCALE GENOMIC DNA]</scope>
    <source>
        <strain evidence="6 7">PEB0191</strain>
    </source>
</reference>
<evidence type="ECO:0000259" key="4">
    <source>
        <dbReference type="PROSITE" id="PS50075"/>
    </source>
</evidence>
<keyword evidence="2" id="KW-0597">Phosphoprotein</keyword>
<dbReference type="SMART" id="SM00825">
    <property type="entry name" value="PKS_KS"/>
    <property type="match status" value="1"/>
</dbReference>
<dbReference type="GO" id="GO:0004312">
    <property type="term" value="F:fatty acid synthase activity"/>
    <property type="evidence" value="ECO:0007669"/>
    <property type="project" value="TreeGrafter"/>
</dbReference>
<evidence type="ECO:0000256" key="1">
    <source>
        <dbReference type="ARBA" id="ARBA00022450"/>
    </source>
</evidence>
<dbReference type="InterPro" id="IPR016039">
    <property type="entry name" value="Thiolase-like"/>
</dbReference>
<organism evidence="6 7">
    <name type="scientific">Frischella perrara</name>
    <dbReference type="NCBI Taxonomy" id="1267021"/>
    <lineage>
        <taxon>Bacteria</taxon>
        <taxon>Pseudomonadati</taxon>
        <taxon>Pseudomonadota</taxon>
        <taxon>Gammaproteobacteria</taxon>
        <taxon>Orbales</taxon>
        <taxon>Orbaceae</taxon>
        <taxon>Frischella</taxon>
    </lineage>
</organism>
<dbReference type="Pfam" id="PF02801">
    <property type="entry name" value="Ketoacyl-synt_C"/>
    <property type="match status" value="1"/>
</dbReference>
<dbReference type="InterPro" id="IPR009081">
    <property type="entry name" value="PP-bd_ACP"/>
</dbReference>
<dbReference type="AlphaFoldDB" id="A0A0A7RYX6"/>
<proteinExistence type="predicted"/>
<dbReference type="PROSITE" id="PS00012">
    <property type="entry name" value="PHOSPHOPANTETHEINE"/>
    <property type="match status" value="1"/>
</dbReference>
<dbReference type="CDD" id="cd00833">
    <property type="entry name" value="PKS"/>
    <property type="match status" value="1"/>
</dbReference>
<evidence type="ECO:0000259" key="5">
    <source>
        <dbReference type="PROSITE" id="PS52004"/>
    </source>
</evidence>
<dbReference type="Gene3D" id="1.10.1240.100">
    <property type="match status" value="1"/>
</dbReference>
<dbReference type="InterPro" id="IPR014030">
    <property type="entry name" value="Ketoacyl_synth_N"/>
</dbReference>
<evidence type="ECO:0000313" key="6">
    <source>
        <dbReference type="EMBL" id="AJA44408.1"/>
    </source>
</evidence>
<dbReference type="InterPro" id="IPR020806">
    <property type="entry name" value="PKS_PP-bd"/>
</dbReference>
<dbReference type="RefSeq" id="WP_039103880.1">
    <property type="nucleotide sequence ID" value="NZ_CP009056.1"/>
</dbReference>
<dbReference type="HOGENOM" id="CLU_000022_16_6_6"/>
<dbReference type="Proteomes" id="UP000030901">
    <property type="component" value="Chromosome"/>
</dbReference>
<dbReference type="InterPro" id="IPR014031">
    <property type="entry name" value="Ketoacyl_synth_C"/>
</dbReference>
<dbReference type="PROSITE" id="PS52004">
    <property type="entry name" value="KS3_2"/>
    <property type="match status" value="1"/>
</dbReference>
<evidence type="ECO:0000313" key="7">
    <source>
        <dbReference type="Proteomes" id="UP000030901"/>
    </source>
</evidence>
<dbReference type="InterPro" id="IPR006162">
    <property type="entry name" value="Ppantetheine_attach_site"/>
</dbReference>
<dbReference type="SUPFAM" id="SSF47336">
    <property type="entry name" value="ACP-like"/>
    <property type="match status" value="1"/>
</dbReference>
<feature type="domain" description="Ketosynthase family 3 (KS3)" evidence="5">
    <location>
        <begin position="9"/>
        <end position="433"/>
    </location>
</feature>
<gene>
    <name evidence="6" type="ORF">FPB0191_00577</name>
</gene>
<dbReference type="Gene3D" id="1.10.1200.10">
    <property type="entry name" value="ACP-like"/>
    <property type="match status" value="1"/>
</dbReference>
<dbReference type="PROSITE" id="PS50075">
    <property type="entry name" value="CARRIER"/>
    <property type="match status" value="1"/>
</dbReference>
<dbReference type="SUPFAM" id="SSF53901">
    <property type="entry name" value="Thiolase-like"/>
    <property type="match status" value="1"/>
</dbReference>
<dbReference type="InterPro" id="IPR020841">
    <property type="entry name" value="PKS_Beta-ketoAc_synthase_dom"/>
</dbReference>
<dbReference type="PANTHER" id="PTHR43775:SF37">
    <property type="entry name" value="SI:DKEY-61P9.11"/>
    <property type="match status" value="1"/>
</dbReference>
<dbReference type="GO" id="GO:0031177">
    <property type="term" value="F:phosphopantetheine binding"/>
    <property type="evidence" value="ECO:0007669"/>
    <property type="project" value="InterPro"/>
</dbReference>
<dbReference type="OrthoDB" id="6437095at2"/>
<keyword evidence="3" id="KW-0808">Transferase</keyword>
<dbReference type="InterPro" id="IPR036736">
    <property type="entry name" value="ACP-like_sf"/>
</dbReference>
<dbReference type="EMBL" id="CP009056">
    <property type="protein sequence ID" value="AJA44408.1"/>
    <property type="molecule type" value="Genomic_DNA"/>
</dbReference>
<sequence>MVYNSEMTGMEIAIIGMAVRFPQSSTLQEFWSNIIQGKECVTFFSAEELRAQGIDQATIDNPSYIRAKPFIEHVYDFDASFFGYSHKDAEAFDPKTRVLHEVAYHALEDAGYAKQIDNLTVGAYLGVSEDIEWLRRSMTKIDGDALTRFSSGVYGHKDLSALFIAHSLNLTGPVFSLYSSCSTSLSAAHMACRSLLFGECDLALAGGVTIDLPQKSGYFCQQGMIHSTDGHCRPFDANASGTLFGDGAGVVVLRRLEEAIAQGDRIYAVIRGSAVNNDGSQKMGFAAPSQAGQKKVIQEAHRLAEVEPETIKYVETHGTGTHIGDPIEFSALSEVFTSTEQQYCALGAVKANIGHTHAAAGVAGLIKTALVLHNRTIPPLANYQTPNPKIDLALSPFYIPTQPLPWSETTTPPRAGISSFGIGGSNVHIVLEAVSTEVGEDNTNLSSIIPFSAPSFNQLDQIEQQLTQLVNETNHHIVAYTQQVARPEFDCRRALKIDNHGQATILPKLHHFIPTATLGIECADLRQHADASQAYLFSQSSGYLQEVTELLNTLNTLSLAQHFQNETEVWAQAQAGSLLARGCLAIASLKCWQKLLPSLTVFSGEGLGLLPAAAVVGVIALDDVLQILSALDQNVEQISIPEVKSPLAGYTLSRQKQSLSIEQYQDIGFWSEILLSHSLATLQSNDNVNWLNLTASDKGELSALMIAAQLWCEGIAVNWQIWYGNRILMRGDASHYPFNRHYYPLPEVKEVYSSVSADNQQQTTVHHSYQPRPQLSVPYVAPETAAMKFITDLISDTLEIEPIGINDDFFELGGHSLLVTQLTSRLERKFAVSIDLLALMETPNPRSIYAHLAERLGGEDKLELACQ</sequence>
<dbReference type="InterPro" id="IPR032821">
    <property type="entry name" value="PKS_assoc"/>
</dbReference>
<keyword evidence="7" id="KW-1185">Reference proteome</keyword>